<evidence type="ECO:0000256" key="1">
    <source>
        <dbReference type="SAM" id="MobiDB-lite"/>
    </source>
</evidence>
<dbReference type="AlphaFoldDB" id="A0AAD8TRQ7"/>
<dbReference type="InterPro" id="IPR025836">
    <property type="entry name" value="Zn_knuckle_CX2CX4HX4C"/>
</dbReference>
<evidence type="ECO:0000259" key="2">
    <source>
        <dbReference type="Pfam" id="PF14111"/>
    </source>
</evidence>
<gene>
    <name evidence="4" type="ORF">QYE76_047420</name>
</gene>
<feature type="domain" description="DUF4283" evidence="2">
    <location>
        <begin position="49"/>
        <end position="128"/>
    </location>
</feature>
<proteinExistence type="predicted"/>
<evidence type="ECO:0000313" key="4">
    <source>
        <dbReference type="EMBL" id="KAK1686572.1"/>
    </source>
</evidence>
<dbReference type="PANTHER" id="PTHR31286:SF167">
    <property type="entry name" value="OS09G0268800 PROTEIN"/>
    <property type="match status" value="1"/>
</dbReference>
<dbReference type="Proteomes" id="UP001231189">
    <property type="component" value="Unassembled WGS sequence"/>
</dbReference>
<protein>
    <recommendedName>
        <fullName evidence="6">DUF4283 domain-containing protein</fullName>
    </recommendedName>
</protein>
<name>A0AAD8TRQ7_LOLMU</name>
<feature type="domain" description="Zinc knuckle CX2CX4HX4C" evidence="3">
    <location>
        <begin position="188"/>
        <end position="232"/>
    </location>
</feature>
<reference evidence="4" key="1">
    <citation type="submission" date="2023-07" db="EMBL/GenBank/DDBJ databases">
        <title>A chromosome-level genome assembly of Lolium multiflorum.</title>
        <authorList>
            <person name="Chen Y."/>
            <person name="Copetti D."/>
            <person name="Kolliker R."/>
            <person name="Studer B."/>
        </authorList>
    </citation>
    <scope>NUCLEOTIDE SEQUENCE</scope>
    <source>
        <strain evidence="4">02402/16</strain>
        <tissue evidence="4">Leaf</tissue>
    </source>
</reference>
<sequence length="415" mass="45659">MEKGGSSRGGKGKEEEDVDALLRRLQLREDDGDDFVWEEEAGSEEVKAKWLAIARVHTDKGFSPSALYAEMRSAWNPAKEVRWRMLEDNLFTVQFGCLGDWNTAIQSGPWLFRNHALIIKEYDGFENPRSVKLDKISAWARVLKLPDNYLQDAVIKGMCRKMGKISEVQIKLPAGYVGSFVRVKVDLDVNKQLEHFVSITRGGKKDWYQVKYEKLPIFCNFCGIIGHCYDECGTGEHDVSKFEWGDFILVDEWRNRVGARGSTMGRGSSGGGPARGEGLSGRGFGRGNGMPGEFNSAGSWRFNAKINQASEGLIDTGGINLDVDMQDGSLGKKRPAIDSSASEELVQNPPGTLVVSGGSKVASMVDKFDEVKGTDPLATPQKNANKKKHKGEDGGAMDSTNSGSAASFEDDRREQ</sequence>
<evidence type="ECO:0008006" key="6">
    <source>
        <dbReference type="Google" id="ProtNLM"/>
    </source>
</evidence>
<feature type="compositionally biased region" description="Gly residues" evidence="1">
    <location>
        <begin position="267"/>
        <end position="290"/>
    </location>
</feature>
<dbReference type="PANTHER" id="PTHR31286">
    <property type="entry name" value="GLYCINE-RICH CELL WALL STRUCTURAL PROTEIN 1.8-LIKE"/>
    <property type="match status" value="1"/>
</dbReference>
<comment type="caution">
    <text evidence="4">The sequence shown here is derived from an EMBL/GenBank/DDBJ whole genome shotgun (WGS) entry which is preliminary data.</text>
</comment>
<dbReference type="EMBL" id="JAUUTY010000002">
    <property type="protein sequence ID" value="KAK1686572.1"/>
    <property type="molecule type" value="Genomic_DNA"/>
</dbReference>
<dbReference type="Pfam" id="PF14392">
    <property type="entry name" value="zf-CCHC_4"/>
    <property type="match status" value="1"/>
</dbReference>
<feature type="region of interest" description="Disordered" evidence="1">
    <location>
        <begin position="370"/>
        <end position="415"/>
    </location>
</feature>
<feature type="region of interest" description="Disordered" evidence="1">
    <location>
        <begin position="330"/>
        <end position="353"/>
    </location>
</feature>
<accession>A0AAD8TRQ7</accession>
<feature type="region of interest" description="Disordered" evidence="1">
    <location>
        <begin position="260"/>
        <end position="290"/>
    </location>
</feature>
<keyword evidence="5" id="KW-1185">Reference proteome</keyword>
<organism evidence="4 5">
    <name type="scientific">Lolium multiflorum</name>
    <name type="common">Italian ryegrass</name>
    <name type="synonym">Lolium perenne subsp. multiflorum</name>
    <dbReference type="NCBI Taxonomy" id="4521"/>
    <lineage>
        <taxon>Eukaryota</taxon>
        <taxon>Viridiplantae</taxon>
        <taxon>Streptophyta</taxon>
        <taxon>Embryophyta</taxon>
        <taxon>Tracheophyta</taxon>
        <taxon>Spermatophyta</taxon>
        <taxon>Magnoliopsida</taxon>
        <taxon>Liliopsida</taxon>
        <taxon>Poales</taxon>
        <taxon>Poaceae</taxon>
        <taxon>BOP clade</taxon>
        <taxon>Pooideae</taxon>
        <taxon>Poodae</taxon>
        <taxon>Poeae</taxon>
        <taxon>Poeae Chloroplast Group 2 (Poeae type)</taxon>
        <taxon>Loliodinae</taxon>
        <taxon>Loliinae</taxon>
        <taxon>Lolium</taxon>
    </lineage>
</organism>
<evidence type="ECO:0000259" key="3">
    <source>
        <dbReference type="Pfam" id="PF14392"/>
    </source>
</evidence>
<dbReference type="InterPro" id="IPR040256">
    <property type="entry name" value="At4g02000-like"/>
</dbReference>
<dbReference type="Pfam" id="PF14111">
    <property type="entry name" value="DUF4283"/>
    <property type="match status" value="1"/>
</dbReference>
<dbReference type="InterPro" id="IPR025558">
    <property type="entry name" value="DUF4283"/>
</dbReference>
<evidence type="ECO:0000313" key="5">
    <source>
        <dbReference type="Proteomes" id="UP001231189"/>
    </source>
</evidence>